<gene>
    <name evidence="1" type="ORF">GJA_5155</name>
</gene>
<keyword evidence="2" id="KW-1185">Reference proteome</keyword>
<dbReference type="AlphaFoldDB" id="W0VEI7"/>
<name>W0VEI7_9BURK</name>
<accession>W0VEI7</accession>
<dbReference type="KEGG" id="jag:GJA_5155"/>
<protein>
    <submittedName>
        <fullName evidence="1">Uncharacterized protein</fullName>
    </submittedName>
</protein>
<dbReference type="HOGENOM" id="CLU_3290912_0_0_4"/>
<sequence>MERRANRRSGLSFSLAWFSIHLPISRQFTTKTMKYRLIYR</sequence>
<dbReference type="STRING" id="1349767.GJA_5155"/>
<organism evidence="1 2">
    <name type="scientific">Janthinobacterium agaricidamnosum NBRC 102515 = DSM 9628</name>
    <dbReference type="NCBI Taxonomy" id="1349767"/>
    <lineage>
        <taxon>Bacteria</taxon>
        <taxon>Pseudomonadati</taxon>
        <taxon>Pseudomonadota</taxon>
        <taxon>Betaproteobacteria</taxon>
        <taxon>Burkholderiales</taxon>
        <taxon>Oxalobacteraceae</taxon>
        <taxon>Janthinobacterium</taxon>
    </lineage>
</organism>
<evidence type="ECO:0000313" key="1">
    <source>
        <dbReference type="EMBL" id="CDG85752.1"/>
    </source>
</evidence>
<reference evidence="1 2" key="1">
    <citation type="journal article" date="2015" name="Genome Announc.">
        <title>Genome Sequence of Mushroom Soft-Rot Pathogen Janthinobacterium agaricidamnosum.</title>
        <authorList>
            <person name="Graupner K."/>
            <person name="Lackner G."/>
            <person name="Hertweck C."/>
        </authorList>
    </citation>
    <scope>NUCLEOTIDE SEQUENCE [LARGE SCALE GENOMIC DNA]</scope>
    <source>
        <strain evidence="2">NBRC 102515 / DSM 9628</strain>
    </source>
</reference>
<evidence type="ECO:0000313" key="2">
    <source>
        <dbReference type="Proteomes" id="UP000027604"/>
    </source>
</evidence>
<proteinExistence type="predicted"/>
<dbReference type="EMBL" id="HG322949">
    <property type="protein sequence ID" value="CDG85752.1"/>
    <property type="molecule type" value="Genomic_DNA"/>
</dbReference>
<dbReference type="Proteomes" id="UP000027604">
    <property type="component" value="Chromosome I"/>
</dbReference>